<dbReference type="AlphaFoldDB" id="A0A5B9P5G3"/>
<evidence type="ECO:0000313" key="3">
    <source>
        <dbReference type="EMBL" id="QEG21817.1"/>
    </source>
</evidence>
<reference evidence="3 4" key="1">
    <citation type="submission" date="2019-08" db="EMBL/GenBank/DDBJ databases">
        <title>Deep-cultivation of Planctomycetes and their phenomic and genomic characterization uncovers novel biology.</title>
        <authorList>
            <person name="Wiegand S."/>
            <person name="Jogler M."/>
            <person name="Boedeker C."/>
            <person name="Pinto D."/>
            <person name="Vollmers J."/>
            <person name="Rivas-Marin E."/>
            <person name="Kohn T."/>
            <person name="Peeters S.H."/>
            <person name="Heuer A."/>
            <person name="Rast P."/>
            <person name="Oberbeckmann S."/>
            <person name="Bunk B."/>
            <person name="Jeske O."/>
            <person name="Meyerdierks A."/>
            <person name="Storesund J.E."/>
            <person name="Kallscheuer N."/>
            <person name="Luecker S."/>
            <person name="Lage O.M."/>
            <person name="Pohl T."/>
            <person name="Merkel B.J."/>
            <person name="Hornburger P."/>
            <person name="Mueller R.-W."/>
            <person name="Bruemmer F."/>
            <person name="Labrenz M."/>
            <person name="Spormann A.M."/>
            <person name="Op den Camp H."/>
            <person name="Overmann J."/>
            <person name="Amann R."/>
            <person name="Jetten M.S.M."/>
            <person name="Mascher T."/>
            <person name="Medema M.H."/>
            <person name="Devos D.P."/>
            <person name="Kaster A.-K."/>
            <person name="Ovreas L."/>
            <person name="Rohde M."/>
            <person name="Galperin M.Y."/>
            <person name="Jogler C."/>
        </authorList>
    </citation>
    <scope>NUCLEOTIDE SEQUENCE [LARGE SCALE GENOMIC DNA]</scope>
    <source>
        <strain evidence="3 4">FC18</strain>
    </source>
</reference>
<feature type="transmembrane region" description="Helical" evidence="2">
    <location>
        <begin position="179"/>
        <end position="203"/>
    </location>
</feature>
<dbReference type="KEGG" id="mff:MFFC18_16770"/>
<feature type="region of interest" description="Disordered" evidence="1">
    <location>
        <begin position="105"/>
        <end position="124"/>
    </location>
</feature>
<dbReference type="RefSeq" id="WP_075085493.1">
    <property type="nucleotide sequence ID" value="NZ_CP042912.1"/>
</dbReference>
<dbReference type="Gene3D" id="3.80.10.10">
    <property type="entry name" value="Ribonuclease Inhibitor"/>
    <property type="match status" value="1"/>
</dbReference>
<feature type="region of interest" description="Disordered" evidence="1">
    <location>
        <begin position="54"/>
        <end position="92"/>
    </location>
</feature>
<accession>A0A5B9P5G3</accession>
<feature type="compositionally biased region" description="Low complexity" evidence="1">
    <location>
        <begin position="78"/>
        <end position="92"/>
    </location>
</feature>
<evidence type="ECO:0000256" key="2">
    <source>
        <dbReference type="SAM" id="Phobius"/>
    </source>
</evidence>
<dbReference type="EMBL" id="CP042912">
    <property type="protein sequence ID" value="QEG21817.1"/>
    <property type="molecule type" value="Genomic_DNA"/>
</dbReference>
<name>A0A5B9P5G3_9BACT</name>
<protein>
    <recommendedName>
        <fullName evidence="5">Leucine Rich repeats (2 copies)</fullName>
    </recommendedName>
</protein>
<evidence type="ECO:0008006" key="5">
    <source>
        <dbReference type="Google" id="ProtNLM"/>
    </source>
</evidence>
<keyword evidence="2" id="KW-1133">Transmembrane helix</keyword>
<evidence type="ECO:0000256" key="1">
    <source>
        <dbReference type="SAM" id="MobiDB-lite"/>
    </source>
</evidence>
<dbReference type="InterPro" id="IPR032675">
    <property type="entry name" value="LRR_dom_sf"/>
</dbReference>
<keyword evidence="4" id="KW-1185">Reference proteome</keyword>
<organism evidence="3 4">
    <name type="scientific">Mariniblastus fucicola</name>
    <dbReference type="NCBI Taxonomy" id="980251"/>
    <lineage>
        <taxon>Bacteria</taxon>
        <taxon>Pseudomonadati</taxon>
        <taxon>Planctomycetota</taxon>
        <taxon>Planctomycetia</taxon>
        <taxon>Pirellulales</taxon>
        <taxon>Pirellulaceae</taxon>
        <taxon>Mariniblastus</taxon>
    </lineage>
</organism>
<dbReference type="STRING" id="980251.GCA_001642875_03278"/>
<dbReference type="Proteomes" id="UP000322214">
    <property type="component" value="Chromosome"/>
</dbReference>
<feature type="transmembrane region" description="Helical" evidence="2">
    <location>
        <begin position="209"/>
        <end position="227"/>
    </location>
</feature>
<keyword evidence="2" id="KW-0472">Membrane</keyword>
<gene>
    <name evidence="3" type="ORF">MFFC18_16770</name>
</gene>
<evidence type="ECO:0000313" key="4">
    <source>
        <dbReference type="Proteomes" id="UP000322214"/>
    </source>
</evidence>
<keyword evidence="2" id="KW-0812">Transmembrane</keyword>
<sequence length="347" mass="38607">MLIEFRCGNYSRFDAATGQYTVCGQRMQADAEDAGMIVSCPRCKQDCEVPVPKKARGAGKRKSSDQGSPEGKPNPRKSANPGKSGAANSAAKKAPASLEEEALIAQSRQRPTAAAPKAKSQRCPKCGGVLDSRGVCGECRWVRPRFAKANQSLEEMEMEPAGMMLWFSQILSEGVPMNLLCMAANIAIPMLLSALMAFALFVMGGFMGGFFFLIMLAMLLLYIGLAYKGYQFLRDGNARLAWFQKPFWNGILAFCRSRKWKGIDAKLKNRNVVDFHGEAITDEQLIAQKEFRSAQVLDLEGTLITDKTIEQLYQLKYLQCLVVRNTEVSHLAVTRLQQSFPKLWIWH</sequence>
<proteinExistence type="predicted"/>